<evidence type="ECO:0000313" key="9">
    <source>
        <dbReference type="Proteomes" id="UP000270296"/>
    </source>
</evidence>
<keyword evidence="6" id="KW-0539">Nucleus</keyword>
<keyword evidence="9" id="KW-1185">Reference proteome</keyword>
<evidence type="ECO:0000256" key="1">
    <source>
        <dbReference type="ARBA" id="ARBA00001954"/>
    </source>
</evidence>
<dbReference type="SMART" id="SM00558">
    <property type="entry name" value="JmjC"/>
    <property type="match status" value="1"/>
</dbReference>
<comment type="cofactor">
    <cofactor evidence="1">
        <name>Fe(2+)</name>
        <dbReference type="ChEBI" id="CHEBI:29033"/>
    </cofactor>
</comment>
<dbReference type="GO" id="GO:0046872">
    <property type="term" value="F:metal ion binding"/>
    <property type="evidence" value="ECO:0007669"/>
    <property type="project" value="UniProtKB-KW"/>
</dbReference>
<reference evidence="8 9" key="2">
    <citation type="submission" date="2018-11" db="EMBL/GenBank/DDBJ databases">
        <authorList>
            <consortium name="Pathogen Informatics"/>
        </authorList>
    </citation>
    <scope>NUCLEOTIDE SEQUENCE [LARGE SCALE GENOMIC DNA]</scope>
</reference>
<proteinExistence type="predicted"/>
<keyword evidence="3" id="KW-0479">Metal-binding</keyword>
<evidence type="ECO:0000313" key="10">
    <source>
        <dbReference type="WBParaSite" id="SBAD_0000268601-mRNA-1"/>
    </source>
</evidence>
<keyword evidence="4" id="KW-0560">Oxidoreductase</keyword>
<evidence type="ECO:0000256" key="5">
    <source>
        <dbReference type="ARBA" id="ARBA00023004"/>
    </source>
</evidence>
<dbReference type="EMBL" id="UZAM01007286">
    <property type="protein sequence ID" value="VDO98087.1"/>
    <property type="molecule type" value="Genomic_DNA"/>
</dbReference>
<dbReference type="Pfam" id="PF13621">
    <property type="entry name" value="Cupin_8"/>
    <property type="match status" value="1"/>
</dbReference>
<sequence length="368" mass="42093">MEVAKVNWNSWMPSEDALMNLVDDKVVSQSLKTLTRICYVRLCKHEDYDEVIRCCAVLLNMEALKWCDMGLIMGAPISGNVLAYLASAVHHRLIDKAENFYESSTTSVADIDDSSAGLPNPASLNLNVCEDVKRLPVQRISCPSVMQFREHYLTTRTPVIITDAMCTWPALKKWSIPYLLSKMAYRTVPIEIGSKYSDDDWSQKLLPFHQFIADYITKHGNVGYLAQHELFEQIVDLAEDINIPDYCCLLSSPDDVDINAWFGPSGTVSPLHTDPRDNIFAQVMGSKYVSMCSPLETSKVYPYDSPLLFNTCQVDVEHPDFEKFPKFRDITLYNCVLRPGELLYIPFKWWHYLRSLETSFSISFWFGE</sequence>
<protein>
    <submittedName>
        <fullName evidence="10">JmjC domain-containing protein</fullName>
    </submittedName>
</protein>
<keyword evidence="5" id="KW-0408">Iron</keyword>
<dbReference type="PROSITE" id="PS51184">
    <property type="entry name" value="JMJC"/>
    <property type="match status" value="1"/>
</dbReference>
<dbReference type="SUPFAM" id="SSF51197">
    <property type="entry name" value="Clavaminate synthase-like"/>
    <property type="match status" value="1"/>
</dbReference>
<dbReference type="InterPro" id="IPR041667">
    <property type="entry name" value="Cupin_8"/>
</dbReference>
<dbReference type="GO" id="GO:0005634">
    <property type="term" value="C:nucleus"/>
    <property type="evidence" value="ECO:0007669"/>
    <property type="project" value="UniProtKB-SubCell"/>
</dbReference>
<dbReference type="OrthoDB" id="47172at2759"/>
<evidence type="ECO:0000256" key="4">
    <source>
        <dbReference type="ARBA" id="ARBA00023002"/>
    </source>
</evidence>
<evidence type="ECO:0000256" key="3">
    <source>
        <dbReference type="ARBA" id="ARBA00022723"/>
    </source>
</evidence>
<accession>A0A183IG18</accession>
<evidence type="ECO:0000259" key="7">
    <source>
        <dbReference type="PROSITE" id="PS51184"/>
    </source>
</evidence>
<reference evidence="10" key="1">
    <citation type="submission" date="2016-06" db="UniProtKB">
        <authorList>
            <consortium name="WormBaseParasite"/>
        </authorList>
    </citation>
    <scope>IDENTIFICATION</scope>
</reference>
<comment type="subcellular location">
    <subcellularLocation>
        <location evidence="2">Nucleus</location>
    </subcellularLocation>
</comment>
<dbReference type="PANTHER" id="PTHR12461">
    <property type="entry name" value="HYPOXIA-INDUCIBLE FACTOR 1 ALPHA INHIBITOR-RELATED"/>
    <property type="match status" value="1"/>
</dbReference>
<organism evidence="10">
    <name type="scientific">Soboliphyme baturini</name>
    <dbReference type="NCBI Taxonomy" id="241478"/>
    <lineage>
        <taxon>Eukaryota</taxon>
        <taxon>Metazoa</taxon>
        <taxon>Ecdysozoa</taxon>
        <taxon>Nematoda</taxon>
        <taxon>Enoplea</taxon>
        <taxon>Dorylaimia</taxon>
        <taxon>Dioctophymatida</taxon>
        <taxon>Dioctophymatoidea</taxon>
        <taxon>Soboliphymatidae</taxon>
        <taxon>Soboliphyme</taxon>
    </lineage>
</organism>
<evidence type="ECO:0000256" key="6">
    <source>
        <dbReference type="ARBA" id="ARBA00023242"/>
    </source>
</evidence>
<dbReference type="GO" id="GO:0051864">
    <property type="term" value="F:histone H3K36 demethylase activity"/>
    <property type="evidence" value="ECO:0007669"/>
    <property type="project" value="TreeGrafter"/>
</dbReference>
<name>A0A183IG18_9BILA</name>
<dbReference type="InterPro" id="IPR003347">
    <property type="entry name" value="JmjC_dom"/>
</dbReference>
<dbReference type="PANTHER" id="PTHR12461:SF106">
    <property type="entry name" value="BIFUNCTIONAL PEPTIDASE AND ARGINYL-HYDROXYLASE JMJD5"/>
    <property type="match status" value="1"/>
</dbReference>
<evidence type="ECO:0000313" key="8">
    <source>
        <dbReference type="EMBL" id="VDO98087.1"/>
    </source>
</evidence>
<feature type="domain" description="JmjC" evidence="7">
    <location>
        <begin position="232"/>
        <end position="368"/>
    </location>
</feature>
<dbReference type="WBParaSite" id="SBAD_0000268601-mRNA-1">
    <property type="protein sequence ID" value="SBAD_0000268601-mRNA-1"/>
    <property type="gene ID" value="SBAD_0000268601"/>
</dbReference>
<dbReference type="Gene3D" id="2.60.120.650">
    <property type="entry name" value="Cupin"/>
    <property type="match status" value="1"/>
</dbReference>
<gene>
    <name evidence="8" type="ORF">SBAD_LOCUS2562</name>
</gene>
<dbReference type="AlphaFoldDB" id="A0A183IG18"/>
<evidence type="ECO:0000256" key="2">
    <source>
        <dbReference type="ARBA" id="ARBA00004123"/>
    </source>
</evidence>
<dbReference type="Proteomes" id="UP000270296">
    <property type="component" value="Unassembled WGS sequence"/>
</dbReference>